<dbReference type="SUPFAM" id="SSF54373">
    <property type="entry name" value="FAD-linked reductases, C-terminal domain"/>
    <property type="match status" value="1"/>
</dbReference>
<dbReference type="STRING" id="665118.SAMN02983003_3548"/>
<keyword evidence="4" id="KW-1185">Reference proteome</keyword>
<reference evidence="3 4" key="1">
    <citation type="submission" date="2016-11" db="EMBL/GenBank/DDBJ databases">
        <authorList>
            <person name="Jaros S."/>
            <person name="Januszkiewicz K."/>
            <person name="Wedrychowicz H."/>
        </authorList>
    </citation>
    <scope>NUCLEOTIDE SEQUENCE [LARGE SCALE GENOMIC DNA]</scope>
    <source>
        <strain evidence="3 4">ATCC 23634</strain>
    </source>
</reference>
<dbReference type="Pfam" id="PF01266">
    <property type="entry name" value="DAO"/>
    <property type="match status" value="1"/>
</dbReference>
<dbReference type="InterPro" id="IPR036188">
    <property type="entry name" value="FAD/NAD-bd_sf"/>
</dbReference>
<evidence type="ECO:0000256" key="1">
    <source>
        <dbReference type="ARBA" id="ARBA00023002"/>
    </source>
</evidence>
<organism evidence="3 4">
    <name type="scientific">Devosia enhydra</name>
    <dbReference type="NCBI Taxonomy" id="665118"/>
    <lineage>
        <taxon>Bacteria</taxon>
        <taxon>Pseudomonadati</taxon>
        <taxon>Pseudomonadota</taxon>
        <taxon>Alphaproteobacteria</taxon>
        <taxon>Hyphomicrobiales</taxon>
        <taxon>Devosiaceae</taxon>
        <taxon>Devosia</taxon>
    </lineage>
</organism>
<keyword evidence="1" id="KW-0560">Oxidoreductase</keyword>
<accession>A0A1K2I212</accession>
<feature type="domain" description="FAD dependent oxidoreductase" evidence="2">
    <location>
        <begin position="2"/>
        <end position="336"/>
    </location>
</feature>
<evidence type="ECO:0000259" key="2">
    <source>
        <dbReference type="Pfam" id="PF01266"/>
    </source>
</evidence>
<sequence>MSIALHLKWGGARVQLVEAGTLGGGCSQLGGGWVAAQGRRNQSQLAFALDSIGYYPELLARIGTDAGFRRAGSFLLLETEEQVSQRRTFLADQMRLPGYDGFEFLDLKQLGEIEPAIRSPRIIAGTYRAKDCAIDPPALCDGLASAIRAEGIAVAEGARVEGLVRSGSGWTVRSTVGDFVADAVVIAAGPQVAPLAGMAGLDLPLNLISGQIMTTEPQAPYVKALVVVMHNHAIPDCPARDLRQGADGRLWIGTVNHHGSGDAKVRRGDTDIIRREMSALFPELADIPFTHGYAGTRPLAEDGLPCYGAAGDGLFIAAPMSGIAEAAAAGRTMAELVITGTSAALPQAFSPLRLVPGAARGTGQ</sequence>
<dbReference type="Proteomes" id="UP000183447">
    <property type="component" value="Unassembled WGS sequence"/>
</dbReference>
<dbReference type="GO" id="GO:0016491">
    <property type="term" value="F:oxidoreductase activity"/>
    <property type="evidence" value="ECO:0007669"/>
    <property type="project" value="UniProtKB-KW"/>
</dbReference>
<protein>
    <submittedName>
        <fullName evidence="3">Glycine oxidase</fullName>
    </submittedName>
</protein>
<evidence type="ECO:0000313" key="3">
    <source>
        <dbReference type="EMBL" id="SFZ86368.1"/>
    </source>
</evidence>
<name>A0A1K2I212_9HYPH</name>
<dbReference type="PANTHER" id="PTHR13847">
    <property type="entry name" value="SARCOSINE DEHYDROGENASE-RELATED"/>
    <property type="match status" value="1"/>
</dbReference>
<dbReference type="InterPro" id="IPR006076">
    <property type="entry name" value="FAD-dep_OxRdtase"/>
</dbReference>
<dbReference type="SUPFAM" id="SSF51905">
    <property type="entry name" value="FAD/NAD(P)-binding domain"/>
    <property type="match status" value="1"/>
</dbReference>
<dbReference type="PANTHER" id="PTHR13847:SF289">
    <property type="entry name" value="GLYCINE OXIDASE"/>
    <property type="match status" value="1"/>
</dbReference>
<proteinExistence type="predicted"/>
<dbReference type="Gene3D" id="3.50.50.60">
    <property type="entry name" value="FAD/NAD(P)-binding domain"/>
    <property type="match status" value="1"/>
</dbReference>
<dbReference type="EMBL" id="FPKU01000003">
    <property type="protein sequence ID" value="SFZ86368.1"/>
    <property type="molecule type" value="Genomic_DNA"/>
</dbReference>
<dbReference type="GO" id="GO:0005737">
    <property type="term" value="C:cytoplasm"/>
    <property type="evidence" value="ECO:0007669"/>
    <property type="project" value="TreeGrafter"/>
</dbReference>
<gene>
    <name evidence="3" type="ORF">SAMN02983003_3548</name>
</gene>
<dbReference type="AlphaFoldDB" id="A0A1K2I212"/>
<evidence type="ECO:0000313" key="4">
    <source>
        <dbReference type="Proteomes" id="UP000183447"/>
    </source>
</evidence>
<dbReference type="Gene3D" id="3.30.9.10">
    <property type="entry name" value="D-Amino Acid Oxidase, subunit A, domain 2"/>
    <property type="match status" value="1"/>
</dbReference>